<dbReference type="InterPro" id="IPR013325">
    <property type="entry name" value="RNA_pol_sigma_r2"/>
</dbReference>
<sequence>MRKHTIDAMLTRIAAGDNEAFERLYIETKRGVYAFVHTYLGNRFDTEDALQDVYLKIKSNIRSYRPGTNGLAWILEIAKNTALNELRAEASRRKQIYDSSGVADEIADRAALKDLLVTTMRERLDEEEQRIVVLHVVWGYRHREIADIIGCPTGTVTSKYKRAVDKLKEALKEEDK</sequence>
<evidence type="ECO:0000256" key="5">
    <source>
        <dbReference type="ARBA" id="ARBA00023163"/>
    </source>
</evidence>
<dbReference type="SUPFAM" id="SSF88659">
    <property type="entry name" value="Sigma3 and sigma4 domains of RNA polymerase sigma factors"/>
    <property type="match status" value="1"/>
</dbReference>
<evidence type="ECO:0000256" key="4">
    <source>
        <dbReference type="ARBA" id="ARBA00023125"/>
    </source>
</evidence>
<dbReference type="GO" id="GO:0003677">
    <property type="term" value="F:DNA binding"/>
    <property type="evidence" value="ECO:0007669"/>
    <property type="project" value="UniProtKB-KW"/>
</dbReference>
<dbReference type="NCBIfam" id="TIGR02937">
    <property type="entry name" value="sigma70-ECF"/>
    <property type="match status" value="1"/>
</dbReference>
<reference evidence="8" key="1">
    <citation type="submission" date="2020-10" db="EMBL/GenBank/DDBJ databases">
        <authorList>
            <person name="Gilroy R."/>
        </authorList>
    </citation>
    <scope>NUCLEOTIDE SEQUENCE</scope>
    <source>
        <strain evidence="8">517</strain>
    </source>
</reference>
<evidence type="ECO:0000259" key="7">
    <source>
        <dbReference type="Pfam" id="PF08281"/>
    </source>
</evidence>
<dbReference type="Gene3D" id="1.10.10.10">
    <property type="entry name" value="Winged helix-like DNA-binding domain superfamily/Winged helix DNA-binding domain"/>
    <property type="match status" value="1"/>
</dbReference>
<proteinExistence type="inferred from homology"/>
<dbReference type="SUPFAM" id="SSF88946">
    <property type="entry name" value="Sigma2 domain of RNA polymerase sigma factors"/>
    <property type="match status" value="1"/>
</dbReference>
<keyword evidence="2" id="KW-0805">Transcription regulation</keyword>
<keyword evidence="4" id="KW-0238">DNA-binding</keyword>
<dbReference type="EMBL" id="JADINF010000005">
    <property type="protein sequence ID" value="MBO8423442.1"/>
    <property type="molecule type" value="Genomic_DNA"/>
</dbReference>
<dbReference type="InterPro" id="IPR007627">
    <property type="entry name" value="RNA_pol_sigma70_r2"/>
</dbReference>
<name>A0A940DG05_9FIRM</name>
<evidence type="ECO:0000256" key="1">
    <source>
        <dbReference type="ARBA" id="ARBA00010641"/>
    </source>
</evidence>
<organism evidence="8 9">
    <name type="scientific">Candidatus Stercoripulliclostridium pullicola</name>
    <dbReference type="NCBI Taxonomy" id="2840953"/>
    <lineage>
        <taxon>Bacteria</taxon>
        <taxon>Bacillati</taxon>
        <taxon>Bacillota</taxon>
        <taxon>Clostridia</taxon>
        <taxon>Eubacteriales</taxon>
        <taxon>Candidatus Stercoripulliclostridium</taxon>
    </lineage>
</organism>
<evidence type="ECO:0000256" key="2">
    <source>
        <dbReference type="ARBA" id="ARBA00023015"/>
    </source>
</evidence>
<dbReference type="InterPro" id="IPR013324">
    <property type="entry name" value="RNA_pol_sigma_r3/r4-like"/>
</dbReference>
<dbReference type="Pfam" id="PF08281">
    <property type="entry name" value="Sigma70_r4_2"/>
    <property type="match status" value="1"/>
</dbReference>
<dbReference type="Proteomes" id="UP000727857">
    <property type="component" value="Unassembled WGS sequence"/>
</dbReference>
<protein>
    <submittedName>
        <fullName evidence="8">RNA polymerase sigma factor</fullName>
    </submittedName>
</protein>
<evidence type="ECO:0000313" key="9">
    <source>
        <dbReference type="Proteomes" id="UP000727857"/>
    </source>
</evidence>
<keyword evidence="3" id="KW-0731">Sigma factor</keyword>
<feature type="domain" description="RNA polymerase sigma-70 region 2" evidence="6">
    <location>
        <begin position="25"/>
        <end position="90"/>
    </location>
</feature>
<evidence type="ECO:0000256" key="3">
    <source>
        <dbReference type="ARBA" id="ARBA00023082"/>
    </source>
</evidence>
<dbReference type="GO" id="GO:0006352">
    <property type="term" value="P:DNA-templated transcription initiation"/>
    <property type="evidence" value="ECO:0007669"/>
    <property type="project" value="InterPro"/>
</dbReference>
<dbReference type="AlphaFoldDB" id="A0A940DG05"/>
<keyword evidence="5" id="KW-0804">Transcription</keyword>
<comment type="caution">
    <text evidence="8">The sequence shown here is derived from an EMBL/GenBank/DDBJ whole genome shotgun (WGS) entry which is preliminary data.</text>
</comment>
<dbReference type="PANTHER" id="PTHR43133">
    <property type="entry name" value="RNA POLYMERASE ECF-TYPE SIGMA FACTO"/>
    <property type="match status" value="1"/>
</dbReference>
<evidence type="ECO:0000259" key="6">
    <source>
        <dbReference type="Pfam" id="PF04542"/>
    </source>
</evidence>
<accession>A0A940DG05</accession>
<dbReference type="InterPro" id="IPR013249">
    <property type="entry name" value="RNA_pol_sigma70_r4_t2"/>
</dbReference>
<dbReference type="Gene3D" id="1.10.1740.10">
    <property type="match status" value="1"/>
</dbReference>
<dbReference type="PANTHER" id="PTHR43133:SF8">
    <property type="entry name" value="RNA POLYMERASE SIGMA FACTOR HI_1459-RELATED"/>
    <property type="match status" value="1"/>
</dbReference>
<dbReference type="InterPro" id="IPR036388">
    <property type="entry name" value="WH-like_DNA-bd_sf"/>
</dbReference>
<dbReference type="InterPro" id="IPR039425">
    <property type="entry name" value="RNA_pol_sigma-70-like"/>
</dbReference>
<dbReference type="InterPro" id="IPR014284">
    <property type="entry name" value="RNA_pol_sigma-70_dom"/>
</dbReference>
<evidence type="ECO:0000313" key="8">
    <source>
        <dbReference type="EMBL" id="MBO8423442.1"/>
    </source>
</evidence>
<feature type="domain" description="RNA polymerase sigma factor 70 region 4 type 2" evidence="7">
    <location>
        <begin position="119"/>
        <end position="167"/>
    </location>
</feature>
<comment type="similarity">
    <text evidence="1">Belongs to the sigma-70 factor family. ECF subfamily.</text>
</comment>
<dbReference type="GO" id="GO:0016987">
    <property type="term" value="F:sigma factor activity"/>
    <property type="evidence" value="ECO:0007669"/>
    <property type="project" value="UniProtKB-KW"/>
</dbReference>
<dbReference type="Pfam" id="PF04542">
    <property type="entry name" value="Sigma70_r2"/>
    <property type="match status" value="1"/>
</dbReference>
<reference evidence="8" key="2">
    <citation type="journal article" date="2021" name="PeerJ">
        <title>Extensive microbial diversity within the chicken gut microbiome revealed by metagenomics and culture.</title>
        <authorList>
            <person name="Gilroy R."/>
            <person name="Ravi A."/>
            <person name="Getino M."/>
            <person name="Pursley I."/>
            <person name="Horton D.L."/>
            <person name="Alikhan N.F."/>
            <person name="Baker D."/>
            <person name="Gharbi K."/>
            <person name="Hall N."/>
            <person name="Watson M."/>
            <person name="Adriaenssens E.M."/>
            <person name="Foster-Nyarko E."/>
            <person name="Jarju S."/>
            <person name="Secka A."/>
            <person name="Antonio M."/>
            <person name="Oren A."/>
            <person name="Chaudhuri R.R."/>
            <person name="La Ragione R."/>
            <person name="Hildebrand F."/>
            <person name="Pallen M.J."/>
        </authorList>
    </citation>
    <scope>NUCLEOTIDE SEQUENCE</scope>
    <source>
        <strain evidence="8">517</strain>
    </source>
</reference>
<gene>
    <name evidence="8" type="ORF">IAB16_00250</name>
</gene>